<protein>
    <recommendedName>
        <fullName evidence="3">Palmitoyl-protein thioesterase 1</fullName>
        <ecNumber evidence="2">3.1.2.22</ecNumber>
    </recommendedName>
    <alternativeName>
        <fullName evidence="8">Palmitoyl-protein hydrolase 1</fullName>
    </alternativeName>
</protein>
<keyword evidence="6" id="KW-1015">Disulfide bond</keyword>
<evidence type="ECO:0000256" key="6">
    <source>
        <dbReference type="ARBA" id="ARBA00023157"/>
    </source>
</evidence>
<keyword evidence="5" id="KW-0378">Hydrolase</keyword>
<evidence type="ECO:0000256" key="5">
    <source>
        <dbReference type="ARBA" id="ARBA00022801"/>
    </source>
</evidence>
<dbReference type="EMBL" id="JARBHB010000006">
    <property type="protein sequence ID" value="KAJ8880988.1"/>
    <property type="molecule type" value="Genomic_DNA"/>
</dbReference>
<dbReference type="Gene3D" id="3.40.50.1820">
    <property type="entry name" value="alpha/beta hydrolase"/>
    <property type="match status" value="1"/>
</dbReference>
<dbReference type="PRINTS" id="PR00414">
    <property type="entry name" value="PPTHIESTRASE"/>
</dbReference>
<sequence length="272" mass="31505">MGDCCCNPLSLGYVQKLIEKEIPGVYVKSLKIGNTIVEDIEHGYFMNVNLQVKYVCEQLKADPNLSTGYNAIGFSQGAQFLRAVAQRCPVPPVQNLISIGGQHQGIFGLPDCNYFKQKWCSYISKVLTYAAYEKWVQDELVQAQYWHDPLKEEKYRNASMFLADINNEKVNNTNYKENLLRVKNFVLIKFNNDTIVVPKETEWFGFYKPGQITEFYTLQESELYQNDLLGLRQMEESGRLKFLSVNGNHLQFTDEWFVDNVVKKYLQNKLLT</sequence>
<dbReference type="EC" id="3.1.2.22" evidence="2"/>
<name>A0ABQ9HA67_9NEOP</name>
<dbReference type="InterPro" id="IPR029058">
    <property type="entry name" value="AB_hydrolase_fold"/>
</dbReference>
<gene>
    <name evidence="9" type="ORF">PR048_017461</name>
</gene>
<keyword evidence="7" id="KW-0325">Glycoprotein</keyword>
<comment type="caution">
    <text evidence="9">The sequence shown here is derived from an EMBL/GenBank/DDBJ whole genome shotgun (WGS) entry which is preliminary data.</text>
</comment>
<evidence type="ECO:0000313" key="9">
    <source>
        <dbReference type="EMBL" id="KAJ8880988.1"/>
    </source>
</evidence>
<proteinExistence type="inferred from homology"/>
<evidence type="ECO:0000256" key="1">
    <source>
        <dbReference type="ARBA" id="ARBA00010758"/>
    </source>
</evidence>
<evidence type="ECO:0000313" key="10">
    <source>
        <dbReference type="Proteomes" id="UP001159363"/>
    </source>
</evidence>
<dbReference type="Proteomes" id="UP001159363">
    <property type="component" value="Chromosome 5"/>
</dbReference>
<dbReference type="InterPro" id="IPR002472">
    <property type="entry name" value="Palm_thioest"/>
</dbReference>
<evidence type="ECO:0000256" key="8">
    <source>
        <dbReference type="ARBA" id="ARBA00031934"/>
    </source>
</evidence>
<dbReference type="PANTHER" id="PTHR11247:SF8">
    <property type="entry name" value="PALMITOYL-PROTEIN THIOESTERASE 1"/>
    <property type="match status" value="1"/>
</dbReference>
<evidence type="ECO:0000256" key="3">
    <source>
        <dbReference type="ARBA" id="ARBA00014212"/>
    </source>
</evidence>
<comment type="similarity">
    <text evidence="1">Belongs to the palmitoyl-protein thioesterase family.</text>
</comment>
<keyword evidence="10" id="KW-1185">Reference proteome</keyword>
<reference evidence="9 10" key="1">
    <citation type="submission" date="2023-02" db="EMBL/GenBank/DDBJ databases">
        <title>LHISI_Scaffold_Assembly.</title>
        <authorList>
            <person name="Stuart O.P."/>
            <person name="Cleave R."/>
            <person name="Magrath M.J.L."/>
            <person name="Mikheyev A.S."/>
        </authorList>
    </citation>
    <scope>NUCLEOTIDE SEQUENCE [LARGE SCALE GENOMIC DNA]</scope>
    <source>
        <strain evidence="9">Daus_M_001</strain>
        <tissue evidence="9">Leg muscle</tissue>
    </source>
</reference>
<keyword evidence="4" id="KW-0732">Signal</keyword>
<evidence type="ECO:0000256" key="4">
    <source>
        <dbReference type="ARBA" id="ARBA00022729"/>
    </source>
</evidence>
<evidence type="ECO:0000256" key="7">
    <source>
        <dbReference type="ARBA" id="ARBA00023180"/>
    </source>
</evidence>
<evidence type="ECO:0000256" key="2">
    <source>
        <dbReference type="ARBA" id="ARBA00012423"/>
    </source>
</evidence>
<organism evidence="9 10">
    <name type="scientific">Dryococelus australis</name>
    <dbReference type="NCBI Taxonomy" id="614101"/>
    <lineage>
        <taxon>Eukaryota</taxon>
        <taxon>Metazoa</taxon>
        <taxon>Ecdysozoa</taxon>
        <taxon>Arthropoda</taxon>
        <taxon>Hexapoda</taxon>
        <taxon>Insecta</taxon>
        <taxon>Pterygota</taxon>
        <taxon>Neoptera</taxon>
        <taxon>Polyneoptera</taxon>
        <taxon>Phasmatodea</taxon>
        <taxon>Verophasmatodea</taxon>
        <taxon>Anareolatae</taxon>
        <taxon>Phasmatidae</taxon>
        <taxon>Eurycanthinae</taxon>
        <taxon>Dryococelus</taxon>
    </lineage>
</organism>
<dbReference type="Pfam" id="PF02089">
    <property type="entry name" value="Palm_thioest"/>
    <property type="match status" value="1"/>
</dbReference>
<accession>A0ABQ9HA67</accession>
<dbReference type="PANTHER" id="PTHR11247">
    <property type="entry name" value="PALMITOYL-PROTEIN THIOESTERASE/DOLICHYLDIPHOSPHATASE 1"/>
    <property type="match status" value="1"/>
</dbReference>
<dbReference type="SUPFAM" id="SSF53474">
    <property type="entry name" value="alpha/beta-Hydrolases"/>
    <property type="match status" value="1"/>
</dbReference>